<accession>A0A382NUU4</accession>
<feature type="non-terminal residue" evidence="2">
    <location>
        <position position="1"/>
    </location>
</feature>
<organism evidence="2">
    <name type="scientific">marine metagenome</name>
    <dbReference type="NCBI Taxonomy" id="408172"/>
    <lineage>
        <taxon>unclassified sequences</taxon>
        <taxon>metagenomes</taxon>
        <taxon>ecological metagenomes</taxon>
    </lineage>
</organism>
<dbReference type="SUPFAM" id="SSF54523">
    <property type="entry name" value="Pili subunits"/>
    <property type="match status" value="1"/>
</dbReference>
<gene>
    <name evidence="2" type="ORF">METZ01_LOCUS317773</name>
</gene>
<dbReference type="GO" id="GO:0015628">
    <property type="term" value="P:protein secretion by the type II secretion system"/>
    <property type="evidence" value="ECO:0007669"/>
    <property type="project" value="InterPro"/>
</dbReference>
<protein>
    <recommendedName>
        <fullName evidence="1">Type II secretion system protein GspI C-terminal domain-containing protein</fullName>
    </recommendedName>
</protein>
<sequence length="95" mass="10574">AWIAHNKITEMRLANIEPEVDDTSGQVEFADLDWNWTATVSETGVEFLYRVDVAVGLADANNIIRTVTGFIGEPGVPGESNRVWSEIIQPNEETR</sequence>
<dbReference type="Gene3D" id="3.30.1300.30">
    <property type="entry name" value="GSPII I/J protein-like"/>
    <property type="match status" value="1"/>
</dbReference>
<evidence type="ECO:0000313" key="2">
    <source>
        <dbReference type="EMBL" id="SVC64919.1"/>
    </source>
</evidence>
<dbReference type="InterPro" id="IPR003413">
    <property type="entry name" value="T2SS_GspI_C"/>
</dbReference>
<reference evidence="2" key="1">
    <citation type="submission" date="2018-05" db="EMBL/GenBank/DDBJ databases">
        <authorList>
            <person name="Lanie J.A."/>
            <person name="Ng W.-L."/>
            <person name="Kazmierczak K.M."/>
            <person name="Andrzejewski T.M."/>
            <person name="Davidsen T.M."/>
            <person name="Wayne K.J."/>
            <person name="Tettelin H."/>
            <person name="Glass J.I."/>
            <person name="Rusch D."/>
            <person name="Podicherti R."/>
            <person name="Tsui H.-C.T."/>
            <person name="Winkler M.E."/>
        </authorList>
    </citation>
    <scope>NUCLEOTIDE SEQUENCE</scope>
</reference>
<dbReference type="Pfam" id="PF02501">
    <property type="entry name" value="T2SSI"/>
    <property type="match status" value="1"/>
</dbReference>
<feature type="domain" description="Type II secretion system protein GspI C-terminal" evidence="1">
    <location>
        <begin position="2"/>
        <end position="71"/>
    </location>
</feature>
<dbReference type="GO" id="GO:0015627">
    <property type="term" value="C:type II protein secretion system complex"/>
    <property type="evidence" value="ECO:0007669"/>
    <property type="project" value="InterPro"/>
</dbReference>
<evidence type="ECO:0000259" key="1">
    <source>
        <dbReference type="Pfam" id="PF02501"/>
    </source>
</evidence>
<dbReference type="AlphaFoldDB" id="A0A382NUU4"/>
<dbReference type="InterPro" id="IPR045584">
    <property type="entry name" value="Pilin-like"/>
</dbReference>
<dbReference type="EMBL" id="UINC01102925">
    <property type="protein sequence ID" value="SVC64919.1"/>
    <property type="molecule type" value="Genomic_DNA"/>
</dbReference>
<proteinExistence type="predicted"/>
<name>A0A382NUU4_9ZZZZ</name>